<evidence type="ECO:0000313" key="3">
    <source>
        <dbReference type="Proteomes" id="UP000800035"/>
    </source>
</evidence>
<dbReference type="OrthoDB" id="3769301at2759"/>
<proteinExistence type="predicted"/>
<gene>
    <name evidence="2" type="ORF">CC80DRAFT_489952</name>
</gene>
<feature type="compositionally biased region" description="Acidic residues" evidence="1">
    <location>
        <begin position="85"/>
        <end position="95"/>
    </location>
</feature>
<protein>
    <submittedName>
        <fullName evidence="2">Uncharacterized protein</fullName>
    </submittedName>
</protein>
<keyword evidence="3" id="KW-1185">Reference proteome</keyword>
<organism evidence="2 3">
    <name type="scientific">Byssothecium circinans</name>
    <dbReference type="NCBI Taxonomy" id="147558"/>
    <lineage>
        <taxon>Eukaryota</taxon>
        <taxon>Fungi</taxon>
        <taxon>Dikarya</taxon>
        <taxon>Ascomycota</taxon>
        <taxon>Pezizomycotina</taxon>
        <taxon>Dothideomycetes</taxon>
        <taxon>Pleosporomycetidae</taxon>
        <taxon>Pleosporales</taxon>
        <taxon>Massarineae</taxon>
        <taxon>Massarinaceae</taxon>
        <taxon>Byssothecium</taxon>
    </lineage>
</organism>
<name>A0A6A5U7S8_9PLEO</name>
<evidence type="ECO:0000256" key="1">
    <source>
        <dbReference type="SAM" id="MobiDB-lite"/>
    </source>
</evidence>
<feature type="region of interest" description="Disordered" evidence="1">
    <location>
        <begin position="61"/>
        <end position="114"/>
    </location>
</feature>
<sequence>MVPTLPSLNSSAFLGLPLEIRQQVYRFCIPQNLCFTCTGDMYHQNRPKGWFEPPWRLDTGGANVSLEENDYPEYDSESVEVSSIDGEDSDKEEEYEASRLDDYCQQMSGAGPAR</sequence>
<reference evidence="2" key="1">
    <citation type="journal article" date="2020" name="Stud. Mycol.">
        <title>101 Dothideomycetes genomes: a test case for predicting lifestyles and emergence of pathogens.</title>
        <authorList>
            <person name="Haridas S."/>
            <person name="Albert R."/>
            <person name="Binder M."/>
            <person name="Bloem J."/>
            <person name="Labutti K."/>
            <person name="Salamov A."/>
            <person name="Andreopoulos B."/>
            <person name="Baker S."/>
            <person name="Barry K."/>
            <person name="Bills G."/>
            <person name="Bluhm B."/>
            <person name="Cannon C."/>
            <person name="Castanera R."/>
            <person name="Culley D."/>
            <person name="Daum C."/>
            <person name="Ezra D."/>
            <person name="Gonzalez J."/>
            <person name="Henrissat B."/>
            <person name="Kuo A."/>
            <person name="Liang C."/>
            <person name="Lipzen A."/>
            <person name="Lutzoni F."/>
            <person name="Magnuson J."/>
            <person name="Mondo S."/>
            <person name="Nolan M."/>
            <person name="Ohm R."/>
            <person name="Pangilinan J."/>
            <person name="Park H.-J."/>
            <person name="Ramirez L."/>
            <person name="Alfaro M."/>
            <person name="Sun H."/>
            <person name="Tritt A."/>
            <person name="Yoshinaga Y."/>
            <person name="Zwiers L.-H."/>
            <person name="Turgeon B."/>
            <person name="Goodwin S."/>
            <person name="Spatafora J."/>
            <person name="Crous P."/>
            <person name="Grigoriev I."/>
        </authorList>
    </citation>
    <scope>NUCLEOTIDE SEQUENCE</scope>
    <source>
        <strain evidence="2">CBS 675.92</strain>
    </source>
</reference>
<dbReference type="Proteomes" id="UP000800035">
    <property type="component" value="Unassembled WGS sequence"/>
</dbReference>
<dbReference type="AlphaFoldDB" id="A0A6A5U7S8"/>
<dbReference type="EMBL" id="ML976984">
    <property type="protein sequence ID" value="KAF1959902.1"/>
    <property type="molecule type" value="Genomic_DNA"/>
</dbReference>
<evidence type="ECO:0000313" key="2">
    <source>
        <dbReference type="EMBL" id="KAF1959902.1"/>
    </source>
</evidence>
<accession>A0A6A5U7S8</accession>
<feature type="compositionally biased region" description="Acidic residues" evidence="1">
    <location>
        <begin position="67"/>
        <end position="78"/>
    </location>
</feature>